<reference evidence="1" key="2">
    <citation type="journal article" date="2015" name="Data Brief">
        <title>Shoot transcriptome of the giant reed, Arundo donax.</title>
        <authorList>
            <person name="Barrero R.A."/>
            <person name="Guerrero F.D."/>
            <person name="Moolhuijzen P."/>
            <person name="Goolsby J.A."/>
            <person name="Tidwell J."/>
            <person name="Bellgard S.E."/>
            <person name="Bellgard M.I."/>
        </authorList>
    </citation>
    <scope>NUCLEOTIDE SEQUENCE</scope>
    <source>
        <tissue evidence="1">Shoot tissue taken approximately 20 cm above the soil surface</tissue>
    </source>
</reference>
<reference evidence="1" key="1">
    <citation type="submission" date="2014-09" db="EMBL/GenBank/DDBJ databases">
        <authorList>
            <person name="Magalhaes I.L.F."/>
            <person name="Oliveira U."/>
            <person name="Santos F.R."/>
            <person name="Vidigal T.H.D.A."/>
            <person name="Brescovit A.D."/>
            <person name="Santos A.J."/>
        </authorList>
    </citation>
    <scope>NUCLEOTIDE SEQUENCE</scope>
    <source>
        <tissue evidence="1">Shoot tissue taken approximately 20 cm above the soil surface</tissue>
    </source>
</reference>
<name>A0A0A9GEA5_ARUDO</name>
<dbReference type="AlphaFoldDB" id="A0A0A9GEA5"/>
<protein>
    <submittedName>
        <fullName evidence="1">Uncharacterized protein</fullName>
    </submittedName>
</protein>
<sequence length="79" mass="8575">MATDLASVHPTRQFLIADLVTGRDWVQAACPAILQTCLATMACSDLPWHELALPTRPWVTHILAGMIPTGERVATHLTA</sequence>
<proteinExistence type="predicted"/>
<accession>A0A0A9GEA5</accession>
<organism evidence="1">
    <name type="scientific">Arundo donax</name>
    <name type="common">Giant reed</name>
    <name type="synonym">Donax arundinaceus</name>
    <dbReference type="NCBI Taxonomy" id="35708"/>
    <lineage>
        <taxon>Eukaryota</taxon>
        <taxon>Viridiplantae</taxon>
        <taxon>Streptophyta</taxon>
        <taxon>Embryophyta</taxon>
        <taxon>Tracheophyta</taxon>
        <taxon>Spermatophyta</taxon>
        <taxon>Magnoliopsida</taxon>
        <taxon>Liliopsida</taxon>
        <taxon>Poales</taxon>
        <taxon>Poaceae</taxon>
        <taxon>PACMAD clade</taxon>
        <taxon>Arundinoideae</taxon>
        <taxon>Arundineae</taxon>
        <taxon>Arundo</taxon>
    </lineage>
</organism>
<evidence type="ECO:0000313" key="1">
    <source>
        <dbReference type="EMBL" id="JAE22832.1"/>
    </source>
</evidence>
<dbReference type="EMBL" id="GBRH01175064">
    <property type="protein sequence ID" value="JAE22832.1"/>
    <property type="molecule type" value="Transcribed_RNA"/>
</dbReference>